<reference evidence="3" key="1">
    <citation type="submission" date="2016-06" db="EMBL/GenBank/DDBJ databases">
        <authorList>
            <person name="Varghese N."/>
            <person name="Submissions Spin"/>
        </authorList>
    </citation>
    <scope>NUCLEOTIDE SEQUENCE [LARGE SCALE GENOMIC DNA]</scope>
    <source>
        <strain evidence="3">DSM 45431</strain>
    </source>
</reference>
<accession>A0A1C6T203</accession>
<gene>
    <name evidence="2" type="ORF">GA0070624_5377</name>
</gene>
<dbReference type="Gene3D" id="2.120.10.30">
    <property type="entry name" value="TolB, C-terminal domain"/>
    <property type="match status" value="1"/>
</dbReference>
<evidence type="ECO:0000256" key="1">
    <source>
        <dbReference type="SAM" id="SignalP"/>
    </source>
</evidence>
<sequence>MERNLLNRVVAAATLAALLALSGCTLPWRANGSGTTRPPGTRLDLPRGDLAAVAWLPDGYLYTLRQPPDVGTPTEIWRARPGQKASRLTLPGMEGCTRVDYLLPHALPDGRLGLARFCQAEQSRIDLVAADPTSGRLEVLAPLGDVNPTGVTWHRDLTTGFVTHGSGICDGFAPLTRQGPGSFGAPVTLDGHTWALDEDFRRSGADDCRADGRAFAATLTPDGQRLLFLAVPQAQGHSGQRRIDFPTSVWVRDLPDGKPHVLARGFTTTTGMAIDPDGRHLAIAGRRGDQHGVWLVDTGTGATRTITGASLYGAVFSPDGRQLAALYRPGKYEDFDAQLWVFDAP</sequence>
<feature type="signal peptide" evidence="1">
    <location>
        <begin position="1"/>
        <end position="30"/>
    </location>
</feature>
<dbReference type="InterPro" id="IPR011042">
    <property type="entry name" value="6-blade_b-propeller_TolB-like"/>
</dbReference>
<organism evidence="2 3">
    <name type="scientific">Micromonospora rhizosphaerae</name>
    <dbReference type="NCBI Taxonomy" id="568872"/>
    <lineage>
        <taxon>Bacteria</taxon>
        <taxon>Bacillati</taxon>
        <taxon>Actinomycetota</taxon>
        <taxon>Actinomycetes</taxon>
        <taxon>Micromonosporales</taxon>
        <taxon>Micromonosporaceae</taxon>
        <taxon>Micromonospora</taxon>
    </lineage>
</organism>
<dbReference type="PROSITE" id="PS51257">
    <property type="entry name" value="PROKAR_LIPOPROTEIN"/>
    <property type="match status" value="1"/>
</dbReference>
<dbReference type="EMBL" id="FMHV01000002">
    <property type="protein sequence ID" value="SCL35850.1"/>
    <property type="molecule type" value="Genomic_DNA"/>
</dbReference>
<dbReference type="Proteomes" id="UP000199413">
    <property type="component" value="Unassembled WGS sequence"/>
</dbReference>
<dbReference type="AlphaFoldDB" id="A0A1C6T203"/>
<protein>
    <recommendedName>
        <fullName evidence="4">WD40-like Beta Propeller Repeat</fullName>
    </recommendedName>
</protein>
<name>A0A1C6T203_9ACTN</name>
<evidence type="ECO:0008006" key="4">
    <source>
        <dbReference type="Google" id="ProtNLM"/>
    </source>
</evidence>
<evidence type="ECO:0000313" key="3">
    <source>
        <dbReference type="Proteomes" id="UP000199413"/>
    </source>
</evidence>
<dbReference type="STRING" id="568872.GA0070624_5377"/>
<dbReference type="SUPFAM" id="SSF69304">
    <property type="entry name" value="Tricorn protease N-terminal domain"/>
    <property type="match status" value="1"/>
</dbReference>
<keyword evidence="3" id="KW-1185">Reference proteome</keyword>
<dbReference type="OrthoDB" id="134501at2"/>
<proteinExistence type="predicted"/>
<keyword evidence="1" id="KW-0732">Signal</keyword>
<evidence type="ECO:0000313" key="2">
    <source>
        <dbReference type="EMBL" id="SCL35850.1"/>
    </source>
</evidence>
<dbReference type="RefSeq" id="WP_141715176.1">
    <property type="nucleotide sequence ID" value="NZ_FMHV01000002.1"/>
</dbReference>
<feature type="chain" id="PRO_5039207494" description="WD40-like Beta Propeller Repeat" evidence="1">
    <location>
        <begin position="31"/>
        <end position="345"/>
    </location>
</feature>